<dbReference type="GO" id="GO:0016301">
    <property type="term" value="F:kinase activity"/>
    <property type="evidence" value="ECO:0007669"/>
    <property type="project" value="UniProtKB-KW"/>
</dbReference>
<keyword evidence="1" id="KW-0418">Kinase</keyword>
<keyword evidence="2" id="KW-1185">Reference proteome</keyword>
<dbReference type="SUPFAM" id="SSF52540">
    <property type="entry name" value="P-loop containing nucleoside triphosphate hydrolases"/>
    <property type="match status" value="1"/>
</dbReference>
<keyword evidence="1" id="KW-0808">Transferase</keyword>
<organism evidence="1 2">
    <name type="scientific">Salana multivorans</name>
    <dbReference type="NCBI Taxonomy" id="120377"/>
    <lineage>
        <taxon>Bacteria</taxon>
        <taxon>Bacillati</taxon>
        <taxon>Actinomycetota</taxon>
        <taxon>Actinomycetes</taxon>
        <taxon>Micrococcales</taxon>
        <taxon>Beutenbergiaceae</taxon>
        <taxon>Salana</taxon>
    </lineage>
</organism>
<dbReference type="Gene3D" id="3.40.50.300">
    <property type="entry name" value="P-loop containing nucleotide triphosphate hydrolases"/>
    <property type="match status" value="1"/>
</dbReference>
<gene>
    <name evidence="1" type="ORF">EDD28_2144</name>
</gene>
<sequence length="180" mass="18728">MTTHHPSPTVPAPTLVLVVGPIAAGKSTVARRLADDLRADGRRVALVGLDEVAEMALPTLPGWDVAAAVFASVVGQWLRTELDVVVAEGPGDPDEVAGVMAVVPAGTRVVSAVLTSDFDVALARAQADPTRGISRDPDFLGRIYAGWREHRPRLHADVAVDTGETSLDAAVTAIRATLGS</sequence>
<reference evidence="1 2" key="1">
    <citation type="submission" date="2018-11" db="EMBL/GenBank/DDBJ databases">
        <title>Sequencing the genomes of 1000 actinobacteria strains.</title>
        <authorList>
            <person name="Klenk H.-P."/>
        </authorList>
    </citation>
    <scope>NUCLEOTIDE SEQUENCE [LARGE SCALE GENOMIC DNA]</scope>
    <source>
        <strain evidence="1 2">DSM 13521</strain>
    </source>
</reference>
<comment type="caution">
    <text evidence="1">The sequence shown here is derived from an EMBL/GenBank/DDBJ whole genome shotgun (WGS) entry which is preliminary data.</text>
</comment>
<accession>A0A3N2DDN8</accession>
<dbReference type="Proteomes" id="UP000275356">
    <property type="component" value="Unassembled WGS sequence"/>
</dbReference>
<evidence type="ECO:0000313" key="1">
    <source>
        <dbReference type="EMBL" id="ROR97544.1"/>
    </source>
</evidence>
<proteinExistence type="predicted"/>
<evidence type="ECO:0000313" key="2">
    <source>
        <dbReference type="Proteomes" id="UP000275356"/>
    </source>
</evidence>
<dbReference type="EMBL" id="RKHQ01000001">
    <property type="protein sequence ID" value="ROR97544.1"/>
    <property type="molecule type" value="Genomic_DNA"/>
</dbReference>
<dbReference type="OrthoDB" id="3379520at2"/>
<dbReference type="AlphaFoldDB" id="A0A3N2DDN8"/>
<dbReference type="RefSeq" id="WP_123739577.1">
    <property type="nucleotide sequence ID" value="NZ_RKHQ01000001.1"/>
</dbReference>
<dbReference type="InterPro" id="IPR027417">
    <property type="entry name" value="P-loop_NTPase"/>
</dbReference>
<name>A0A3N2DDN8_9MICO</name>
<protein>
    <submittedName>
        <fullName evidence="1">Shikimate kinase</fullName>
    </submittedName>
</protein>